<dbReference type="PANTHER" id="PTHR21419">
    <property type="match status" value="1"/>
</dbReference>
<dbReference type="Gene3D" id="2.130.10.10">
    <property type="entry name" value="YVTN repeat-like/Quinoprotein amine dehydrogenase"/>
    <property type="match status" value="1"/>
</dbReference>
<dbReference type="SUPFAM" id="SSF69318">
    <property type="entry name" value="Integrin alpha N-terminal domain"/>
    <property type="match status" value="1"/>
</dbReference>
<organism evidence="6 7">
    <name type="scientific">candidate division TA06 bacterium</name>
    <dbReference type="NCBI Taxonomy" id="2250710"/>
    <lineage>
        <taxon>Bacteria</taxon>
        <taxon>Bacteria division TA06</taxon>
    </lineage>
</organism>
<sequence>MCPGMEKSAAVVLPLVLSFLLTPKVADGASIRPEVAWRYVGPDSLAGAVVAHIRPGPQKQIIQMVKDGPLVALDSRGKTIWKFDLQGPHNCVPAAFDLDGDGKDEIVFEDMTGGIFAIDDDGSRIWQNPEIHQAGDYNSAPAVADVDGDSLLEVIVTTYGGKIACLDAMTGKTEWIFSAEDREESFQGQAAISDIDADGIMEVVAFGYGWGIFVLDGRNGQVKSAFPAMEKWGEGGYATGPAVCDLTGDGLKEMVFQGYWKGLVFALRADMSTYWLYDAYDEISEIFIYASPSIGDIDGDGIVDVVCVGKNAEFLVFAPDGWMRWTMRPGERSNWSPPLVDIDADGIKEILDCATKRFFIIDGKARRQLWHYGRGRGNYLGGEYPAFWPTALVDDIDGDGKVDIYLVDYEAGVGSFIKINTPLRDRWPCYMQNNLRTGFDEPKPESCFLDCSSGPLRKGPLRISFGLKDRSKISMHITDLTGRKVYTYPRGLWEAGTHHLVLRQEGLPKPTVFFCRLVTEQKTLVAKVAMIP</sequence>
<dbReference type="Proteomes" id="UP000315534">
    <property type="component" value="Unassembled WGS sequence"/>
</dbReference>
<accession>A0A523XHD0</accession>
<evidence type="ECO:0000259" key="5">
    <source>
        <dbReference type="Pfam" id="PF25292"/>
    </source>
</evidence>
<dbReference type="PANTHER" id="PTHR21419:SF23">
    <property type="entry name" value="PROTEIN DEFECTIVE IN EXINE FORMATION 1"/>
    <property type="match status" value="1"/>
</dbReference>
<evidence type="ECO:0000313" key="6">
    <source>
        <dbReference type="EMBL" id="TET78692.1"/>
    </source>
</evidence>
<comment type="subcellular location">
    <subcellularLocation>
        <location evidence="1">Membrane</location>
        <topology evidence="1">Single-pass membrane protein</topology>
    </subcellularLocation>
</comment>
<dbReference type="GO" id="GO:0016020">
    <property type="term" value="C:membrane"/>
    <property type="evidence" value="ECO:0007669"/>
    <property type="project" value="UniProtKB-SubCell"/>
</dbReference>
<evidence type="ECO:0000256" key="4">
    <source>
        <dbReference type="ARBA" id="ARBA00023136"/>
    </source>
</evidence>
<dbReference type="InterPro" id="IPR015943">
    <property type="entry name" value="WD40/YVTN_repeat-like_dom_sf"/>
</dbReference>
<gene>
    <name evidence="6" type="ORF">E3J38_08170</name>
</gene>
<evidence type="ECO:0000256" key="1">
    <source>
        <dbReference type="ARBA" id="ARBA00004167"/>
    </source>
</evidence>
<protein>
    <recommendedName>
        <fullName evidence="5">Lambda-carrageenase beta-propeller domain-containing protein</fullName>
    </recommendedName>
</protein>
<dbReference type="EMBL" id="SOIP01000471">
    <property type="protein sequence ID" value="TET78692.1"/>
    <property type="molecule type" value="Genomic_DNA"/>
</dbReference>
<dbReference type="InterPro" id="IPR028994">
    <property type="entry name" value="Integrin_alpha_N"/>
</dbReference>
<dbReference type="InterPro" id="IPR045232">
    <property type="entry name" value="FAM234"/>
</dbReference>
<feature type="domain" description="Lambda-carrageenase beta-propeller" evidence="5">
    <location>
        <begin position="67"/>
        <end position="128"/>
    </location>
</feature>
<evidence type="ECO:0000256" key="2">
    <source>
        <dbReference type="ARBA" id="ARBA00022692"/>
    </source>
</evidence>
<keyword evidence="2" id="KW-0812">Transmembrane</keyword>
<keyword evidence="4" id="KW-0472">Membrane</keyword>
<dbReference type="Pfam" id="PF25292">
    <property type="entry name" value="Beta-prop_CGLA"/>
    <property type="match status" value="1"/>
</dbReference>
<keyword evidence="3" id="KW-1133">Transmembrane helix</keyword>
<comment type="caution">
    <text evidence="6">The sequence shown here is derived from an EMBL/GenBank/DDBJ whole genome shotgun (WGS) entry which is preliminary data.</text>
</comment>
<dbReference type="AlphaFoldDB" id="A0A523XHD0"/>
<proteinExistence type="predicted"/>
<evidence type="ECO:0000313" key="7">
    <source>
        <dbReference type="Proteomes" id="UP000315534"/>
    </source>
</evidence>
<evidence type="ECO:0000256" key="3">
    <source>
        <dbReference type="ARBA" id="ARBA00022989"/>
    </source>
</evidence>
<reference evidence="6 7" key="1">
    <citation type="submission" date="2019-03" db="EMBL/GenBank/DDBJ databases">
        <title>Metabolic potential of uncultured bacteria and archaea associated with petroleum seepage in deep-sea sediments.</title>
        <authorList>
            <person name="Dong X."/>
            <person name="Hubert C."/>
        </authorList>
    </citation>
    <scope>NUCLEOTIDE SEQUENCE [LARGE SCALE GENOMIC DNA]</scope>
    <source>
        <strain evidence="6">E29_bin36</strain>
    </source>
</reference>
<name>A0A523XHD0_UNCT6</name>
<dbReference type="InterPro" id="IPR057420">
    <property type="entry name" value="Beta-prop_CGLA"/>
</dbReference>